<reference evidence="2" key="1">
    <citation type="submission" date="2021-08" db="EMBL/GenBank/DDBJ databases">
        <title>Genome of a novel bacterium of the phylum Verrucomicrobia, Oleiharenicola sp. KSB-15.</title>
        <authorList>
            <person name="Chung J.-H."/>
            <person name="Ahn J.-H."/>
            <person name="Yoon Y."/>
            <person name="Kim D.-Y."/>
            <person name="An S.-H."/>
            <person name="Park I."/>
            <person name="Yeon J."/>
        </authorList>
    </citation>
    <scope>NUCLEOTIDE SEQUENCE</scope>
    <source>
        <strain evidence="2">KSB-15</strain>
    </source>
</reference>
<dbReference type="KEGG" id="ole:K0B96_03960"/>
<organism evidence="2 3">
    <name type="scientific">Horticoccus luteus</name>
    <dbReference type="NCBI Taxonomy" id="2862869"/>
    <lineage>
        <taxon>Bacteria</taxon>
        <taxon>Pseudomonadati</taxon>
        <taxon>Verrucomicrobiota</taxon>
        <taxon>Opitutia</taxon>
        <taxon>Opitutales</taxon>
        <taxon>Opitutaceae</taxon>
        <taxon>Horticoccus</taxon>
    </lineage>
</organism>
<dbReference type="InterPro" id="IPR029044">
    <property type="entry name" value="Nucleotide-diphossugar_trans"/>
</dbReference>
<dbReference type="CDD" id="cd00761">
    <property type="entry name" value="Glyco_tranf_GTA_type"/>
    <property type="match status" value="1"/>
</dbReference>
<evidence type="ECO:0000256" key="1">
    <source>
        <dbReference type="SAM" id="Coils"/>
    </source>
</evidence>
<dbReference type="Proteomes" id="UP000825051">
    <property type="component" value="Chromosome"/>
</dbReference>
<sequence>MSEFSTPILFIIFNRPAPTRQVFASIRAQQPRQLFVAADGARDDKAGEADLVKATRAIIADIDWPCEVKYLFRDHNAGCGRAVSEAISWFFSHVEEGIILEDDCLPHPDFFSYCETLLQRYRFEPRVATIAGTHFLPPEFACTQSHYVSKYFQMWGWATWRRTWTTYSHSLDELDEAGWWSVLERTHANPVQAAYWREVYRALKAGVFDTWDFQVFFHSWRAGACHVMPGRNLISNLGYGPEATHTNFESPMANLPVAPLRIPPHETIPLEPNPVVDDIIFFLRFLESLHQTWWVEQVLSPEGKLGHARAELLRKDRRLHELEREVADKRRQLLAATRALAQASANESRAVSST</sequence>
<gene>
    <name evidence="2" type="ORF">K0B96_03960</name>
</gene>
<proteinExistence type="predicted"/>
<dbReference type="RefSeq" id="WP_220164076.1">
    <property type="nucleotide sequence ID" value="NZ_CP080507.1"/>
</dbReference>
<evidence type="ECO:0000313" key="2">
    <source>
        <dbReference type="EMBL" id="QYM79782.1"/>
    </source>
</evidence>
<dbReference type="EMBL" id="CP080507">
    <property type="protein sequence ID" value="QYM79782.1"/>
    <property type="molecule type" value="Genomic_DNA"/>
</dbReference>
<evidence type="ECO:0000313" key="3">
    <source>
        <dbReference type="Proteomes" id="UP000825051"/>
    </source>
</evidence>
<dbReference type="SUPFAM" id="SSF53448">
    <property type="entry name" value="Nucleotide-diphospho-sugar transferases"/>
    <property type="match status" value="1"/>
</dbReference>
<keyword evidence="3" id="KW-1185">Reference proteome</keyword>
<dbReference type="AlphaFoldDB" id="A0A8F9TXE4"/>
<keyword evidence="1" id="KW-0175">Coiled coil</keyword>
<name>A0A8F9TXE4_9BACT</name>
<dbReference type="Gene3D" id="3.90.550.10">
    <property type="entry name" value="Spore Coat Polysaccharide Biosynthesis Protein SpsA, Chain A"/>
    <property type="match status" value="1"/>
</dbReference>
<protein>
    <submittedName>
        <fullName evidence="2">Glycosyltransferase family 2 protein</fullName>
    </submittedName>
</protein>
<accession>A0A8F9TXE4</accession>
<feature type="coiled-coil region" evidence="1">
    <location>
        <begin position="305"/>
        <end position="339"/>
    </location>
</feature>